<name>A0A2N8ZHS2_9VIBR</name>
<protein>
    <submittedName>
        <fullName evidence="1">Uncharacterized protein</fullName>
    </submittedName>
</protein>
<dbReference type="KEGG" id="vta:A3516"/>
<evidence type="ECO:0000313" key="1">
    <source>
        <dbReference type="EMBL" id="SON51463.1"/>
    </source>
</evidence>
<evidence type="ECO:0000313" key="2">
    <source>
        <dbReference type="Proteomes" id="UP000235828"/>
    </source>
</evidence>
<dbReference type="AlphaFoldDB" id="A0A2N8ZHS2"/>
<proteinExistence type="predicted"/>
<keyword evidence="2" id="KW-1185">Reference proteome</keyword>
<reference evidence="1 2" key="1">
    <citation type="submission" date="2017-10" db="EMBL/GenBank/DDBJ databases">
        <authorList>
            <person name="Banno H."/>
            <person name="Chua N.-H."/>
        </authorList>
    </citation>
    <scope>NUCLEOTIDE SEQUENCE [LARGE SCALE GENOMIC DNA]</scope>
    <source>
        <strain evidence="1">Vibrio tapetis CECT4600</strain>
    </source>
</reference>
<dbReference type="Proteomes" id="UP000235828">
    <property type="component" value="Chromosome A"/>
</dbReference>
<dbReference type="EMBL" id="LT960611">
    <property type="protein sequence ID" value="SON51463.1"/>
    <property type="molecule type" value="Genomic_DNA"/>
</dbReference>
<accession>A0A2N8ZHS2</accession>
<gene>
    <name evidence="1" type="ORF">VTAP4600_A3516</name>
</gene>
<organism evidence="1 2">
    <name type="scientific">Vibrio tapetis subsp. tapetis</name>
    <dbReference type="NCBI Taxonomy" id="1671868"/>
    <lineage>
        <taxon>Bacteria</taxon>
        <taxon>Pseudomonadati</taxon>
        <taxon>Pseudomonadota</taxon>
        <taxon>Gammaproteobacteria</taxon>
        <taxon>Vibrionales</taxon>
        <taxon>Vibrionaceae</taxon>
        <taxon>Vibrio</taxon>
    </lineage>
</organism>
<sequence length="58" mass="6835">MTALYFHNYTLLKQLRTSLKSQENLLSFFLKSFNNKVVSNEPYFLPDLKKKKDGLGHK</sequence>